<organism evidence="1 2">
    <name type="scientific">Caballeronia sordidicola</name>
    <name type="common">Burkholderia sordidicola</name>
    <dbReference type="NCBI Taxonomy" id="196367"/>
    <lineage>
        <taxon>Bacteria</taxon>
        <taxon>Pseudomonadati</taxon>
        <taxon>Pseudomonadota</taxon>
        <taxon>Betaproteobacteria</taxon>
        <taxon>Burkholderiales</taxon>
        <taxon>Burkholderiaceae</taxon>
        <taxon>Caballeronia</taxon>
    </lineage>
</organism>
<comment type="caution">
    <text evidence="1">The sequence shown here is derived from an EMBL/GenBank/DDBJ whole genome shotgun (WGS) entry which is preliminary data.</text>
</comment>
<gene>
    <name evidence="1" type="ORF">BSU04_18535</name>
</gene>
<dbReference type="EMBL" id="MTHB01000110">
    <property type="protein sequence ID" value="OXC77010.1"/>
    <property type="molecule type" value="Genomic_DNA"/>
</dbReference>
<evidence type="ECO:0000313" key="1">
    <source>
        <dbReference type="EMBL" id="OXC77010.1"/>
    </source>
</evidence>
<protein>
    <submittedName>
        <fullName evidence="1">Uncharacterized protein</fullName>
    </submittedName>
</protein>
<dbReference type="AlphaFoldDB" id="A0A226X209"/>
<name>A0A226X209_CABSO</name>
<evidence type="ECO:0000313" key="2">
    <source>
        <dbReference type="Proteomes" id="UP000214720"/>
    </source>
</evidence>
<dbReference type="Proteomes" id="UP000214720">
    <property type="component" value="Unassembled WGS sequence"/>
</dbReference>
<accession>A0A226X209</accession>
<sequence length="39" mass="4300">MHGTAYGRVQLILHDLADGVEHPQSAGFGRTMKLHSRPD</sequence>
<proteinExistence type="predicted"/>
<reference evidence="2" key="1">
    <citation type="submission" date="2017-01" db="EMBL/GenBank/DDBJ databases">
        <title>Genome Analysis of Deinococcus marmoris KOPRI26562.</title>
        <authorList>
            <person name="Kim J.H."/>
            <person name="Oh H.-M."/>
        </authorList>
    </citation>
    <scope>NUCLEOTIDE SEQUENCE [LARGE SCALE GENOMIC DNA]</scope>
    <source>
        <strain evidence="2">PAMC 26633</strain>
    </source>
</reference>